<dbReference type="AlphaFoldDB" id="A0A8H4JA78"/>
<feature type="compositionally biased region" description="Basic residues" evidence="1">
    <location>
        <begin position="129"/>
        <end position="142"/>
    </location>
</feature>
<comment type="caution">
    <text evidence="2">The sequence shown here is derived from an EMBL/GenBank/DDBJ whole genome shotgun (WGS) entry which is preliminary data.</text>
</comment>
<name>A0A8H4JA78_9HYPO</name>
<reference evidence="2 3" key="1">
    <citation type="submission" date="2020-01" db="EMBL/GenBank/DDBJ databases">
        <title>Identification and distribution of gene clusters putatively required for synthesis of sphingolipid metabolism inhibitors in phylogenetically diverse species of the filamentous fungus Fusarium.</title>
        <authorList>
            <person name="Kim H.-S."/>
            <person name="Busman M."/>
            <person name="Brown D.W."/>
            <person name="Divon H."/>
            <person name="Uhlig S."/>
            <person name="Proctor R.H."/>
        </authorList>
    </citation>
    <scope>NUCLEOTIDE SEQUENCE [LARGE SCALE GENOMIC DNA]</scope>
    <source>
        <strain evidence="2 3">NRRL 13308</strain>
    </source>
</reference>
<feature type="region of interest" description="Disordered" evidence="1">
    <location>
        <begin position="85"/>
        <end position="181"/>
    </location>
</feature>
<proteinExistence type="predicted"/>
<evidence type="ECO:0000313" key="3">
    <source>
        <dbReference type="Proteomes" id="UP000536711"/>
    </source>
</evidence>
<evidence type="ECO:0000313" key="2">
    <source>
        <dbReference type="EMBL" id="KAF4415990.1"/>
    </source>
</evidence>
<keyword evidence="3" id="KW-1185">Reference proteome</keyword>
<accession>A0A8H4JA78</accession>
<gene>
    <name evidence="2" type="ORF">FACUT_12952</name>
</gene>
<organism evidence="2 3">
    <name type="scientific">Fusarium acutatum</name>
    <dbReference type="NCBI Taxonomy" id="78861"/>
    <lineage>
        <taxon>Eukaryota</taxon>
        <taxon>Fungi</taxon>
        <taxon>Dikarya</taxon>
        <taxon>Ascomycota</taxon>
        <taxon>Pezizomycotina</taxon>
        <taxon>Sordariomycetes</taxon>
        <taxon>Hypocreomycetidae</taxon>
        <taxon>Hypocreales</taxon>
        <taxon>Nectriaceae</taxon>
        <taxon>Fusarium</taxon>
        <taxon>Fusarium fujikuroi species complex</taxon>
    </lineage>
</organism>
<feature type="compositionally biased region" description="Basic residues" evidence="1">
    <location>
        <begin position="166"/>
        <end position="181"/>
    </location>
</feature>
<sequence length="181" mass="20925">MCLAGPDPDFLEQLDRLLYAIEPNPVPKCLQRLRYHEPVDEESCSYDDTDDEDNERFRELMREVTVRICVKAGIDIVAFEAERRRRHAREERRVARAAKSNNTKSALHDHAIKPSSSTTEADVAVHQAKNQKRKRKQRKRKTSPAARSRNPATRPALDQSDQLAHRSSRNLHTVLHKHLHP</sequence>
<protein>
    <submittedName>
        <fullName evidence="2">Uncharacterized protein</fullName>
    </submittedName>
</protein>
<dbReference type="Proteomes" id="UP000536711">
    <property type="component" value="Unassembled WGS sequence"/>
</dbReference>
<evidence type="ECO:0000256" key="1">
    <source>
        <dbReference type="SAM" id="MobiDB-lite"/>
    </source>
</evidence>
<feature type="compositionally biased region" description="Basic and acidic residues" evidence="1">
    <location>
        <begin position="85"/>
        <end position="94"/>
    </location>
</feature>
<dbReference type="OrthoDB" id="5093195at2759"/>
<dbReference type="EMBL" id="JAADJF010000495">
    <property type="protein sequence ID" value="KAF4415990.1"/>
    <property type="molecule type" value="Genomic_DNA"/>
</dbReference>